<name>A0ABP7XHV4_9ACTN</name>
<evidence type="ECO:0000313" key="2">
    <source>
        <dbReference type="Proteomes" id="UP001501495"/>
    </source>
</evidence>
<protein>
    <recommendedName>
        <fullName evidence="3">DNA polymerase III beta sliding clamp central domain-containing protein</fullName>
    </recommendedName>
</protein>
<reference evidence="2" key="1">
    <citation type="journal article" date="2019" name="Int. J. Syst. Evol. Microbiol.">
        <title>The Global Catalogue of Microorganisms (GCM) 10K type strain sequencing project: providing services to taxonomists for standard genome sequencing and annotation.</title>
        <authorList>
            <consortium name="The Broad Institute Genomics Platform"/>
            <consortium name="The Broad Institute Genome Sequencing Center for Infectious Disease"/>
            <person name="Wu L."/>
            <person name="Ma J."/>
        </authorList>
    </citation>
    <scope>NUCLEOTIDE SEQUENCE [LARGE SCALE GENOMIC DNA]</scope>
    <source>
        <strain evidence="2">JCM 16703</strain>
    </source>
</reference>
<evidence type="ECO:0008006" key="3">
    <source>
        <dbReference type="Google" id="ProtNLM"/>
    </source>
</evidence>
<evidence type="ECO:0000313" key="1">
    <source>
        <dbReference type="EMBL" id="GAA4117545.1"/>
    </source>
</evidence>
<dbReference type="RefSeq" id="WP_344733029.1">
    <property type="nucleotide sequence ID" value="NZ_BAAAZH010000012.1"/>
</dbReference>
<keyword evidence="2" id="KW-1185">Reference proteome</keyword>
<dbReference type="EMBL" id="BAAAZH010000012">
    <property type="protein sequence ID" value="GAA4117545.1"/>
    <property type="molecule type" value="Genomic_DNA"/>
</dbReference>
<sequence>MTHIIRTTAGELLTLLVPVVPHLPERHDLPGLSQVPVVAVDGYLVASATNRYTAGFQRVKLATPPQPGAAFRLLAEEAHGLIRLLEHAEPSARVTVLVEDTGAGQIAVDPGVLPDFPGGASIELAAPEATGITPLLPRLDRMIPAVSPENVHAGRSRMFVDLRRIEAFTAAVEVNTVTRGVGAHAELVENVPSLTFPDAGGSAIAVEIGPDFLGLLMPHMPRGGADPDTAPAGSWRSFAAEAHEVAAAAHHTHARNYRAAQPRRR</sequence>
<accession>A0ABP7XHV4</accession>
<gene>
    <name evidence="1" type="ORF">GCM10022215_18320</name>
</gene>
<dbReference type="Proteomes" id="UP001501495">
    <property type="component" value="Unassembled WGS sequence"/>
</dbReference>
<proteinExistence type="predicted"/>
<organism evidence="1 2">
    <name type="scientific">Nocardioides fonticola</name>
    <dbReference type="NCBI Taxonomy" id="450363"/>
    <lineage>
        <taxon>Bacteria</taxon>
        <taxon>Bacillati</taxon>
        <taxon>Actinomycetota</taxon>
        <taxon>Actinomycetes</taxon>
        <taxon>Propionibacteriales</taxon>
        <taxon>Nocardioidaceae</taxon>
        <taxon>Nocardioides</taxon>
    </lineage>
</organism>
<comment type="caution">
    <text evidence="1">The sequence shown here is derived from an EMBL/GenBank/DDBJ whole genome shotgun (WGS) entry which is preliminary data.</text>
</comment>